<evidence type="ECO:0000256" key="6">
    <source>
        <dbReference type="ARBA" id="ARBA00022840"/>
    </source>
</evidence>
<sequence length="1034" mass="115519">MTDGRRHSVDIPISRTLIALRRVRSLRDPATNSMSKFFALPENVNWETNSTNGISLGFENTCEEGGFDHNGLLGSKSLGFNGIGEEKDDLEEMHCGLDNSKLIESQNFGLVESTGTPTRVKQVERLDIFQSNGKKVHGNDSRGGRYCSNYRDKELDVNCILPSSDPMEDVDSCNGPIVESLSMEGNEQSASTWKPRYRNEAKLYGAGSDVASHVSSRCPSVSDTVSNNCTSLFAHQEVHFIDHNHRGCGISYCWSRTPRSRESNPSSDVEDYPLLSRDVGETIYGHRHRKCSGRQVTSYSETPRSLSQKFRPKCFDELVGQDVVVRSLLSAVSRGMVTSFYLFHGPRGTGKTSASRIFAAALNCLSLEEHKPCGLCRECILFYSGRTRDVKEVDSVRINRTDRIRSLMKNAFVPPSSSRFKIFIFDECQLLHGETWTTILSSLGNISQHVVFVMITPDLDKLPRSAVSRSQKYHFPNIKDADIASRLRKICLEEALDFDQIALDLIAAKSNGSLRDAEMMLDQLSLLGNRITMSLAYELIGTVSDDELLNLLDLALSSDHSNTVIMARELMRSKIDPMQLISQLANLIMDILAGKCQEGSSEAGRRFFERHASEADIQKLSHALKILSETEKQLRMSKHQTTWLTVALLQLSSAESSSLDVNDSKLSLRSSNDKDDESRGTISPGESLKHPVTCSCDDNKSHQFGTDEECKGALESIWRRATEGQSNSLKKFLRKQGKLSSLQFNQGLAVAELQFHHPDSVSKAEKSWKSIASSLQLILGCNVEIRLLCAPAVNGTKVRKPSFSLFNCSRRIQQKSQSTERGSDSEYSDYISEKPIMKERHSLTCSSDCGSQMSHNCYEKTEVIKTLRNNEGNVLSTGTALSIRSMQDDILKTPGYGISSLKEEGDNCQYKILSIQEPERQPSCFPRTLRLQKKPRAADTSRMVCSNNQEENKLALSIPEKASFKTCIAANDPYFLPGNTNSYTNSFRDEDGLRENSDALCWRTPKFPLRKVWQVAHQRRSNLVECVLLCTAAK</sequence>
<keyword evidence="5" id="KW-0862">Zinc</keyword>
<dbReference type="PANTHER" id="PTHR11669">
    <property type="entry name" value="REPLICATION FACTOR C / DNA POLYMERASE III GAMMA-TAU SUBUNIT"/>
    <property type="match status" value="1"/>
</dbReference>
<comment type="similarity">
    <text evidence="1">Belongs to the DnaX/STICHEL family.</text>
</comment>
<dbReference type="CDD" id="cd18137">
    <property type="entry name" value="HLD_clamp_pol_III_gamma_tau"/>
    <property type="match status" value="1"/>
</dbReference>
<evidence type="ECO:0000256" key="5">
    <source>
        <dbReference type="ARBA" id="ARBA00022833"/>
    </source>
</evidence>
<dbReference type="FunFam" id="1.10.8.60:FF:000013">
    <property type="entry name" value="DNA polymerase III subunit gamma/tau"/>
    <property type="match status" value="1"/>
</dbReference>
<evidence type="ECO:0000313" key="12">
    <source>
        <dbReference type="EMBL" id="KAK2648027.1"/>
    </source>
</evidence>
<dbReference type="GO" id="GO:0005524">
    <property type="term" value="F:ATP binding"/>
    <property type="evidence" value="ECO:0007669"/>
    <property type="project" value="UniProtKB-KW"/>
</dbReference>
<evidence type="ECO:0000256" key="3">
    <source>
        <dbReference type="ARBA" id="ARBA00022723"/>
    </source>
</evidence>
<dbReference type="InterPro" id="IPR045085">
    <property type="entry name" value="HLD_clamp_pol_III_gamma_tau"/>
</dbReference>
<evidence type="ECO:0000256" key="2">
    <source>
        <dbReference type="ARBA" id="ARBA00012417"/>
    </source>
</evidence>
<protein>
    <recommendedName>
        <fullName evidence="2">DNA-directed DNA polymerase</fullName>
        <ecNumber evidence="2">2.7.7.7</ecNumber>
    </recommendedName>
</protein>
<dbReference type="EMBL" id="JANJYI010000005">
    <property type="protein sequence ID" value="KAK2648027.1"/>
    <property type="molecule type" value="Genomic_DNA"/>
</dbReference>
<dbReference type="Pfam" id="PF13177">
    <property type="entry name" value="DNA_pol3_delta2"/>
    <property type="match status" value="1"/>
</dbReference>
<dbReference type="InterPro" id="IPR050238">
    <property type="entry name" value="DNA_Rep/Repair_Clamp_Loader"/>
</dbReference>
<dbReference type="GO" id="GO:0006261">
    <property type="term" value="P:DNA-templated DNA replication"/>
    <property type="evidence" value="ECO:0007669"/>
    <property type="project" value="TreeGrafter"/>
</dbReference>
<dbReference type="GO" id="GO:0003689">
    <property type="term" value="F:DNA clamp loader activity"/>
    <property type="evidence" value="ECO:0007669"/>
    <property type="project" value="TreeGrafter"/>
</dbReference>
<feature type="region of interest" description="Disordered" evidence="10">
    <location>
        <begin position="662"/>
        <end position="686"/>
    </location>
</feature>
<gene>
    <name evidence="12" type="ORF">Ddye_015516</name>
</gene>
<evidence type="ECO:0000313" key="13">
    <source>
        <dbReference type="Proteomes" id="UP001280121"/>
    </source>
</evidence>
<comment type="catalytic activity">
    <reaction evidence="9">
        <text>DNA(n) + a 2'-deoxyribonucleoside 5'-triphosphate = DNA(n+1) + diphosphate</text>
        <dbReference type="Rhea" id="RHEA:22508"/>
        <dbReference type="Rhea" id="RHEA-COMP:17339"/>
        <dbReference type="Rhea" id="RHEA-COMP:17340"/>
        <dbReference type="ChEBI" id="CHEBI:33019"/>
        <dbReference type="ChEBI" id="CHEBI:61560"/>
        <dbReference type="ChEBI" id="CHEBI:173112"/>
        <dbReference type="EC" id="2.7.7.7"/>
    </reaction>
</comment>
<dbReference type="InterPro" id="IPR027417">
    <property type="entry name" value="P-loop_NTPase"/>
</dbReference>
<keyword evidence="8" id="KW-0175">Coiled coil</keyword>
<proteinExistence type="inferred from homology"/>
<dbReference type="GO" id="GO:0006281">
    <property type="term" value="P:DNA repair"/>
    <property type="evidence" value="ECO:0007669"/>
    <property type="project" value="TreeGrafter"/>
</dbReference>
<dbReference type="SUPFAM" id="SSF48019">
    <property type="entry name" value="post-AAA+ oligomerization domain-like"/>
    <property type="match status" value="1"/>
</dbReference>
<dbReference type="SMART" id="SM00382">
    <property type="entry name" value="AAA"/>
    <property type="match status" value="1"/>
</dbReference>
<organism evidence="12 13">
    <name type="scientific">Dipteronia dyeriana</name>
    <dbReference type="NCBI Taxonomy" id="168575"/>
    <lineage>
        <taxon>Eukaryota</taxon>
        <taxon>Viridiplantae</taxon>
        <taxon>Streptophyta</taxon>
        <taxon>Embryophyta</taxon>
        <taxon>Tracheophyta</taxon>
        <taxon>Spermatophyta</taxon>
        <taxon>Magnoliopsida</taxon>
        <taxon>eudicotyledons</taxon>
        <taxon>Gunneridae</taxon>
        <taxon>Pentapetalae</taxon>
        <taxon>rosids</taxon>
        <taxon>malvids</taxon>
        <taxon>Sapindales</taxon>
        <taxon>Sapindaceae</taxon>
        <taxon>Hippocastanoideae</taxon>
        <taxon>Acereae</taxon>
        <taxon>Dipteronia</taxon>
    </lineage>
</organism>
<keyword evidence="13" id="KW-1185">Reference proteome</keyword>
<dbReference type="InterPro" id="IPR054506">
    <property type="entry name" value="DnaA_N-like_STI"/>
</dbReference>
<keyword evidence="7" id="KW-0808">Transferase</keyword>
<dbReference type="SUPFAM" id="SSF52540">
    <property type="entry name" value="P-loop containing nucleoside triphosphate hydrolases"/>
    <property type="match status" value="1"/>
</dbReference>
<dbReference type="GO" id="GO:0003887">
    <property type="term" value="F:DNA-directed DNA polymerase activity"/>
    <property type="evidence" value="ECO:0007669"/>
    <property type="project" value="UniProtKB-KW"/>
</dbReference>
<accession>A0AAD9U5F2</accession>
<dbReference type="GO" id="GO:0003677">
    <property type="term" value="F:DNA binding"/>
    <property type="evidence" value="ECO:0007669"/>
    <property type="project" value="InterPro"/>
</dbReference>
<dbReference type="Gene3D" id="3.40.50.300">
    <property type="entry name" value="P-loop containing nucleotide triphosphate hydrolases"/>
    <property type="match status" value="1"/>
</dbReference>
<keyword evidence="7" id="KW-0548">Nucleotidyltransferase</keyword>
<evidence type="ECO:0000256" key="8">
    <source>
        <dbReference type="ARBA" id="ARBA00023054"/>
    </source>
</evidence>
<dbReference type="InterPro" id="IPR012763">
    <property type="entry name" value="DNA_pol_III_sug/sutau_N"/>
</dbReference>
<dbReference type="GO" id="GO:0005663">
    <property type="term" value="C:DNA replication factor C complex"/>
    <property type="evidence" value="ECO:0007669"/>
    <property type="project" value="TreeGrafter"/>
</dbReference>
<name>A0AAD9U5F2_9ROSI</name>
<reference evidence="12" key="1">
    <citation type="journal article" date="2023" name="Plant J.">
        <title>Genome sequences and population genomics provide insights into the demographic history, inbreeding, and mutation load of two 'living fossil' tree species of Dipteronia.</title>
        <authorList>
            <person name="Feng Y."/>
            <person name="Comes H.P."/>
            <person name="Chen J."/>
            <person name="Zhu S."/>
            <person name="Lu R."/>
            <person name="Zhang X."/>
            <person name="Li P."/>
            <person name="Qiu J."/>
            <person name="Olsen K.M."/>
            <person name="Qiu Y."/>
        </authorList>
    </citation>
    <scope>NUCLEOTIDE SEQUENCE</scope>
    <source>
        <strain evidence="12">KIB01</strain>
    </source>
</reference>
<keyword evidence="7" id="KW-0239">DNA-directed DNA polymerase</keyword>
<evidence type="ECO:0000259" key="11">
    <source>
        <dbReference type="SMART" id="SM00382"/>
    </source>
</evidence>
<feature type="domain" description="AAA+ ATPase" evidence="11">
    <location>
        <begin position="337"/>
        <end position="497"/>
    </location>
</feature>
<dbReference type="Proteomes" id="UP001280121">
    <property type="component" value="Unassembled WGS sequence"/>
</dbReference>
<dbReference type="InterPro" id="IPR003593">
    <property type="entry name" value="AAA+_ATPase"/>
</dbReference>
<keyword evidence="4" id="KW-0547">Nucleotide-binding</keyword>
<evidence type="ECO:0000256" key="4">
    <source>
        <dbReference type="ARBA" id="ARBA00022741"/>
    </source>
</evidence>
<dbReference type="EC" id="2.7.7.7" evidence="2"/>
<dbReference type="PANTHER" id="PTHR11669:SF0">
    <property type="entry name" value="PROTEIN STICHEL-LIKE 2"/>
    <property type="match status" value="1"/>
</dbReference>
<dbReference type="Gene3D" id="1.20.272.10">
    <property type="match status" value="1"/>
</dbReference>
<evidence type="ECO:0000256" key="1">
    <source>
        <dbReference type="ARBA" id="ARBA00006360"/>
    </source>
</evidence>
<keyword evidence="6" id="KW-0067">ATP-binding</keyword>
<dbReference type="GO" id="GO:0046872">
    <property type="term" value="F:metal ion binding"/>
    <property type="evidence" value="ECO:0007669"/>
    <property type="project" value="UniProtKB-KW"/>
</dbReference>
<dbReference type="Pfam" id="PF23007">
    <property type="entry name" value="DnaA_N-like_STI"/>
    <property type="match status" value="1"/>
</dbReference>
<dbReference type="InterPro" id="IPR008921">
    <property type="entry name" value="DNA_pol3_clamp-load_cplx_C"/>
</dbReference>
<evidence type="ECO:0000256" key="10">
    <source>
        <dbReference type="SAM" id="MobiDB-lite"/>
    </source>
</evidence>
<dbReference type="NCBIfam" id="TIGR02397">
    <property type="entry name" value="dnaX_nterm"/>
    <property type="match status" value="1"/>
</dbReference>
<dbReference type="GO" id="GO:0009360">
    <property type="term" value="C:DNA polymerase III complex"/>
    <property type="evidence" value="ECO:0007669"/>
    <property type="project" value="InterPro"/>
</dbReference>
<comment type="caution">
    <text evidence="12">The sequence shown here is derived from an EMBL/GenBank/DDBJ whole genome shotgun (WGS) entry which is preliminary data.</text>
</comment>
<evidence type="ECO:0000256" key="9">
    <source>
        <dbReference type="ARBA" id="ARBA00049244"/>
    </source>
</evidence>
<dbReference type="Gene3D" id="1.10.8.60">
    <property type="match status" value="1"/>
</dbReference>
<dbReference type="Pfam" id="PF22608">
    <property type="entry name" value="DNAX_ATPase_lid"/>
    <property type="match status" value="1"/>
</dbReference>
<evidence type="ECO:0000256" key="7">
    <source>
        <dbReference type="ARBA" id="ARBA00022932"/>
    </source>
</evidence>
<keyword evidence="3" id="KW-0479">Metal-binding</keyword>
<dbReference type="AlphaFoldDB" id="A0AAD9U5F2"/>